<dbReference type="AlphaFoldDB" id="A0A5B8JPC4"/>
<keyword evidence="3" id="KW-1185">Reference proteome</keyword>
<dbReference type="RefSeq" id="WP_146482985.1">
    <property type="nucleotide sequence ID" value="NZ_CP042266.1"/>
</dbReference>
<dbReference type="NCBIfam" id="NF042914">
    <property type="entry name" value="SAV915_dom"/>
    <property type="match status" value="1"/>
</dbReference>
<dbReference type="OrthoDB" id="4238227at2"/>
<protein>
    <recommendedName>
        <fullName evidence="4">SseB family protein</fullName>
    </recommendedName>
</protein>
<evidence type="ECO:0000313" key="2">
    <source>
        <dbReference type="EMBL" id="QDY79700.1"/>
    </source>
</evidence>
<sequence length="140" mass="15029">MTTLTRETPASGDGADPDERRPAGPLYVPVRIGSAGGHQLRFMRTPVGARTAVGFTSPERLTAALGPRTRWIRLAEPALRTLAEPLGVVVVTVDPQFTAPFPGTSRTAPPVRPCVRRHGPDEIPPELSRPVSALVHPFLD</sequence>
<dbReference type="EMBL" id="CP042266">
    <property type="protein sequence ID" value="QDY79700.1"/>
    <property type="molecule type" value="Genomic_DNA"/>
</dbReference>
<evidence type="ECO:0000256" key="1">
    <source>
        <dbReference type="SAM" id="MobiDB-lite"/>
    </source>
</evidence>
<organism evidence="2 3">
    <name type="scientific">Streptomyces qinzhouensis</name>
    <dbReference type="NCBI Taxonomy" id="2599401"/>
    <lineage>
        <taxon>Bacteria</taxon>
        <taxon>Bacillati</taxon>
        <taxon>Actinomycetota</taxon>
        <taxon>Actinomycetes</taxon>
        <taxon>Kitasatosporales</taxon>
        <taxon>Streptomycetaceae</taxon>
        <taxon>Streptomyces</taxon>
    </lineage>
</organism>
<dbReference type="KEGG" id="sqz:FQU76_27750"/>
<dbReference type="InterPro" id="IPR049975">
    <property type="entry name" value="SAV_915-like_dom"/>
</dbReference>
<gene>
    <name evidence="2" type="ORF">FQU76_27750</name>
</gene>
<dbReference type="Proteomes" id="UP000320580">
    <property type="component" value="Chromosome"/>
</dbReference>
<name>A0A5B8JPC4_9ACTN</name>
<evidence type="ECO:0008006" key="4">
    <source>
        <dbReference type="Google" id="ProtNLM"/>
    </source>
</evidence>
<proteinExistence type="predicted"/>
<feature type="region of interest" description="Disordered" evidence="1">
    <location>
        <begin position="1"/>
        <end position="25"/>
    </location>
</feature>
<reference evidence="2 3" key="1">
    <citation type="submission" date="2019-07" db="EMBL/GenBank/DDBJ databases">
        <authorList>
            <person name="Zhu P."/>
        </authorList>
    </citation>
    <scope>NUCLEOTIDE SEQUENCE [LARGE SCALE GENOMIC DNA]</scope>
    <source>
        <strain evidence="2 3">SSL-25</strain>
    </source>
</reference>
<evidence type="ECO:0000313" key="3">
    <source>
        <dbReference type="Proteomes" id="UP000320580"/>
    </source>
</evidence>
<accession>A0A5B8JPC4</accession>